<dbReference type="Pfam" id="PF08239">
    <property type="entry name" value="SH3_3"/>
    <property type="match status" value="2"/>
</dbReference>
<organism evidence="7 8">
    <name type="scientific">Paenibacillus plantarum</name>
    <dbReference type="NCBI Taxonomy" id="2654975"/>
    <lineage>
        <taxon>Bacteria</taxon>
        <taxon>Bacillati</taxon>
        <taxon>Bacillota</taxon>
        <taxon>Bacilli</taxon>
        <taxon>Bacillales</taxon>
        <taxon>Paenibacillaceae</taxon>
        <taxon>Paenibacillus</taxon>
    </lineage>
</organism>
<feature type="domain" description="NlpC/P60" evidence="6">
    <location>
        <begin position="240"/>
        <end position="385"/>
    </location>
</feature>
<evidence type="ECO:0000256" key="3">
    <source>
        <dbReference type="ARBA" id="ARBA00022801"/>
    </source>
</evidence>
<protein>
    <submittedName>
        <fullName evidence="7">SH3 domain-containing protein</fullName>
    </submittedName>
</protein>
<evidence type="ECO:0000259" key="6">
    <source>
        <dbReference type="PROSITE" id="PS51935"/>
    </source>
</evidence>
<evidence type="ECO:0000256" key="4">
    <source>
        <dbReference type="ARBA" id="ARBA00022807"/>
    </source>
</evidence>
<accession>A0ABX1XJ54</accession>
<dbReference type="Gene3D" id="2.30.30.40">
    <property type="entry name" value="SH3 Domains"/>
    <property type="match status" value="2"/>
</dbReference>
<evidence type="ECO:0000256" key="2">
    <source>
        <dbReference type="ARBA" id="ARBA00022670"/>
    </source>
</evidence>
<evidence type="ECO:0000259" key="5">
    <source>
        <dbReference type="PROSITE" id="PS51781"/>
    </source>
</evidence>
<dbReference type="InterPro" id="IPR003646">
    <property type="entry name" value="SH3-like_bac-type"/>
</dbReference>
<dbReference type="InterPro" id="IPR038765">
    <property type="entry name" value="Papain-like_cys_pep_sf"/>
</dbReference>
<dbReference type="Pfam" id="PF00877">
    <property type="entry name" value="NLPC_P60"/>
    <property type="match status" value="1"/>
</dbReference>
<dbReference type="PROSITE" id="PS51935">
    <property type="entry name" value="NLPC_P60"/>
    <property type="match status" value="1"/>
</dbReference>
<sequence length="386" mass="42356">MAVVLVFSYTKSGSSEIGKLNLAVNRLIATHTIAIIATIHLYSQITPSNYNKDTNENFNIKRMEGTTMNKLTMVIAVLMVSFIALLPKDTQAEEVVGTKAQIVAGVSFRDQPSTSSNVKRMLKANEVVTVTDYTTTNWFQIKDAQGVSGYVSTNSKYISIVSNAQIIYGVNFRTLPSSDASSGSKVIRMLSKGEEVLVTDKVNDSWYKVKDASGVSGYMSSSSKYITADFSVIKPNMPVADEIEAVIDAGEVYLGTPYEFGSERNNPTTFDCSDFVQTMYWDALRLSLPSDSAAQGSYVRSLGSIVKDWTKLKRGDLLFFSSYKGSKASDYDGINVLTEPITHVGIYLGNGQMLHTYSVESGGVRVDTIDGKQWENRFLYGGPVLK</sequence>
<keyword evidence="4" id="KW-0788">Thiol protease</keyword>
<keyword evidence="3" id="KW-0378">Hydrolase</keyword>
<comment type="caution">
    <text evidence="7">The sequence shown here is derived from an EMBL/GenBank/DDBJ whole genome shotgun (WGS) entry which is preliminary data.</text>
</comment>
<evidence type="ECO:0000313" key="7">
    <source>
        <dbReference type="EMBL" id="NOU68547.1"/>
    </source>
</evidence>
<dbReference type="Gene3D" id="3.90.1720.10">
    <property type="entry name" value="endopeptidase domain like (from Nostoc punctiforme)"/>
    <property type="match status" value="1"/>
</dbReference>
<evidence type="ECO:0000313" key="8">
    <source>
        <dbReference type="Proteomes" id="UP000653578"/>
    </source>
</evidence>
<dbReference type="SUPFAM" id="SSF54001">
    <property type="entry name" value="Cysteine proteinases"/>
    <property type="match status" value="1"/>
</dbReference>
<dbReference type="PROSITE" id="PS51781">
    <property type="entry name" value="SH3B"/>
    <property type="match status" value="1"/>
</dbReference>
<proteinExistence type="inferred from homology"/>
<dbReference type="PANTHER" id="PTHR47053:SF1">
    <property type="entry name" value="MUREIN DD-ENDOPEPTIDASE MEPH-RELATED"/>
    <property type="match status" value="1"/>
</dbReference>
<keyword evidence="8" id="KW-1185">Reference proteome</keyword>
<feature type="domain" description="SH3b" evidence="5">
    <location>
        <begin position="153"/>
        <end position="228"/>
    </location>
</feature>
<dbReference type="PANTHER" id="PTHR47053">
    <property type="entry name" value="MUREIN DD-ENDOPEPTIDASE MEPH-RELATED"/>
    <property type="match status" value="1"/>
</dbReference>
<reference evidence="7 8" key="1">
    <citation type="submission" date="2019-10" db="EMBL/GenBank/DDBJ databases">
        <title>Description of Paenibacillus humi sp. nov.</title>
        <authorList>
            <person name="Carlier A."/>
            <person name="Qi S."/>
        </authorList>
    </citation>
    <scope>NUCLEOTIDE SEQUENCE [LARGE SCALE GENOMIC DNA]</scope>
    <source>
        <strain evidence="7 8">LMG 31461</strain>
    </source>
</reference>
<keyword evidence="2" id="KW-0645">Protease</keyword>
<dbReference type="Proteomes" id="UP000653578">
    <property type="component" value="Unassembled WGS sequence"/>
</dbReference>
<dbReference type="EMBL" id="WHNY01000075">
    <property type="protein sequence ID" value="NOU68547.1"/>
    <property type="molecule type" value="Genomic_DNA"/>
</dbReference>
<evidence type="ECO:0000256" key="1">
    <source>
        <dbReference type="ARBA" id="ARBA00007074"/>
    </source>
</evidence>
<name>A0ABX1XJ54_9BACL</name>
<dbReference type="InterPro" id="IPR051202">
    <property type="entry name" value="Peptidase_C40"/>
</dbReference>
<dbReference type="InterPro" id="IPR000064">
    <property type="entry name" value="NLP_P60_dom"/>
</dbReference>
<comment type="similarity">
    <text evidence="1">Belongs to the peptidase C40 family.</text>
</comment>
<gene>
    <name evidence="7" type="ORF">GC096_31435</name>
</gene>
<dbReference type="SMART" id="SM00287">
    <property type="entry name" value="SH3b"/>
    <property type="match status" value="2"/>
</dbReference>